<dbReference type="CDD" id="cd04301">
    <property type="entry name" value="NAT_SF"/>
    <property type="match status" value="1"/>
</dbReference>
<keyword evidence="5" id="KW-1185">Reference proteome</keyword>
<dbReference type="EMBL" id="CP011853">
    <property type="protein sequence ID" value="ALG85382.1"/>
    <property type="molecule type" value="Genomic_DNA"/>
</dbReference>
<reference evidence="4 5" key="2">
    <citation type="journal article" date="2017" name="Int. J. Syst. Evol. Microbiol.">
        <title>Gordonia phthalatica sp. nov., a di-n-butyl phthalate-degrading bacterium isolated from activated sludge.</title>
        <authorList>
            <person name="Jin D."/>
            <person name="Kong X."/>
            <person name="Jia M."/>
            <person name="Yu X."/>
            <person name="Wang X."/>
            <person name="Zhuang X."/>
            <person name="Deng Y."/>
            <person name="Bai Z."/>
        </authorList>
    </citation>
    <scope>NUCLEOTIDE SEQUENCE [LARGE SCALE GENOMIC DNA]</scope>
    <source>
        <strain evidence="4 5">QH-11</strain>
    </source>
</reference>
<dbReference type="PANTHER" id="PTHR43877">
    <property type="entry name" value="AMINOALKYLPHOSPHONATE N-ACETYLTRANSFERASE-RELATED-RELATED"/>
    <property type="match status" value="1"/>
</dbReference>
<dbReference type="Pfam" id="PF00583">
    <property type="entry name" value="Acetyltransf_1"/>
    <property type="match status" value="1"/>
</dbReference>
<keyword evidence="1 4" id="KW-0808">Transferase</keyword>
<keyword evidence="2" id="KW-0012">Acyltransferase</keyword>
<gene>
    <name evidence="4" type="ORF">ACH46_13970</name>
</gene>
<dbReference type="InterPro" id="IPR000182">
    <property type="entry name" value="GNAT_dom"/>
</dbReference>
<dbReference type="KEGG" id="goq:ACH46_13970"/>
<evidence type="ECO:0000313" key="5">
    <source>
        <dbReference type="Proteomes" id="UP000063789"/>
    </source>
</evidence>
<dbReference type="PATRIC" id="fig|1136941.3.peg.2853"/>
<feature type="domain" description="N-acetyltransferase" evidence="3">
    <location>
        <begin position="4"/>
        <end position="166"/>
    </location>
</feature>
<evidence type="ECO:0000256" key="2">
    <source>
        <dbReference type="ARBA" id="ARBA00023315"/>
    </source>
</evidence>
<dbReference type="InterPro" id="IPR016181">
    <property type="entry name" value="Acyl_CoA_acyltransferase"/>
</dbReference>
<name>A0A0N9NIM0_9ACTN</name>
<dbReference type="InterPro" id="IPR050832">
    <property type="entry name" value="Bact_Acetyltransf"/>
</dbReference>
<dbReference type="AlphaFoldDB" id="A0A0N9NIM0"/>
<dbReference type="SUPFAM" id="SSF55729">
    <property type="entry name" value="Acyl-CoA N-acyltransferases (Nat)"/>
    <property type="match status" value="1"/>
</dbReference>
<dbReference type="PROSITE" id="PS51186">
    <property type="entry name" value="GNAT"/>
    <property type="match status" value="1"/>
</dbReference>
<dbReference type="Gene3D" id="3.40.630.30">
    <property type="match status" value="1"/>
</dbReference>
<dbReference type="Proteomes" id="UP000063789">
    <property type="component" value="Chromosome"/>
</dbReference>
<protein>
    <submittedName>
        <fullName evidence="4">GCN5 family acetyltransferase</fullName>
    </submittedName>
</protein>
<evidence type="ECO:0000259" key="3">
    <source>
        <dbReference type="PROSITE" id="PS51186"/>
    </source>
</evidence>
<reference evidence="5" key="1">
    <citation type="submission" date="2015-06" db="EMBL/GenBank/DDBJ databases">
        <title>Complete genome sequence and metabolic analysis of phthalate degradation pathway in Gordonia sp. QH-11.</title>
        <authorList>
            <person name="Jin D."/>
            <person name="Kong X."/>
            <person name="Bai Z."/>
        </authorList>
    </citation>
    <scope>NUCLEOTIDE SEQUENCE [LARGE SCALE GENOMIC DNA]</scope>
    <source>
        <strain evidence="5">QH-11</strain>
    </source>
</reference>
<accession>A0A0N9NIM0</accession>
<dbReference type="RefSeq" id="WP_062393463.1">
    <property type="nucleotide sequence ID" value="NZ_CP011853.1"/>
</dbReference>
<proteinExistence type="predicted"/>
<sequence length="169" mass="18438">MTSVVVRAATADDLPALQDIEVAAGRAFADLGMDLVAGDEPASLGTLLTYVEGGRAWVAVESDQPCGYLIADLVDGCGHIEQVSVHPDFRGRRIGHDLIARGEAWARTLGLPALTLRTYRDVPWNGPYYERLGFRYLTVETAGLAAIRRREADAGLDAWPRACMRREIV</sequence>
<dbReference type="GO" id="GO:0016747">
    <property type="term" value="F:acyltransferase activity, transferring groups other than amino-acyl groups"/>
    <property type="evidence" value="ECO:0007669"/>
    <property type="project" value="InterPro"/>
</dbReference>
<dbReference type="STRING" id="1136941.ACH46_13970"/>
<dbReference type="PANTHER" id="PTHR43877:SF1">
    <property type="entry name" value="ACETYLTRANSFERASE"/>
    <property type="match status" value="1"/>
</dbReference>
<organism evidence="4 5">
    <name type="scientific">Gordonia phthalatica</name>
    <dbReference type="NCBI Taxonomy" id="1136941"/>
    <lineage>
        <taxon>Bacteria</taxon>
        <taxon>Bacillati</taxon>
        <taxon>Actinomycetota</taxon>
        <taxon>Actinomycetes</taxon>
        <taxon>Mycobacteriales</taxon>
        <taxon>Gordoniaceae</taxon>
        <taxon>Gordonia</taxon>
    </lineage>
</organism>
<evidence type="ECO:0000313" key="4">
    <source>
        <dbReference type="EMBL" id="ALG85382.1"/>
    </source>
</evidence>
<evidence type="ECO:0000256" key="1">
    <source>
        <dbReference type="ARBA" id="ARBA00022679"/>
    </source>
</evidence>